<dbReference type="SMART" id="SM00849">
    <property type="entry name" value="Lactamase_B"/>
    <property type="match status" value="1"/>
</dbReference>
<dbReference type="PANTHER" id="PTHR43223">
    <property type="entry name" value="ALKYL/ARYL-SULFATASE"/>
    <property type="match status" value="1"/>
</dbReference>
<dbReference type="Proteomes" id="UP000799772">
    <property type="component" value="Unassembled WGS sequence"/>
</dbReference>
<dbReference type="AlphaFoldDB" id="A0A9P4MCU4"/>
<dbReference type="FunFam" id="3.60.15.30:FF:000001">
    <property type="entry name" value="Alkyl/aryl-sulfatase BDS1"/>
    <property type="match status" value="1"/>
</dbReference>
<dbReference type="Gene3D" id="3.30.1050.10">
    <property type="entry name" value="SCP2 sterol-binding domain"/>
    <property type="match status" value="1"/>
</dbReference>
<dbReference type="InterPro" id="IPR038536">
    <property type="entry name" value="Alkyl/aryl-sulf_dimr_sf"/>
</dbReference>
<keyword evidence="2" id="KW-0378">Hydrolase</keyword>
<dbReference type="SUPFAM" id="SSF56281">
    <property type="entry name" value="Metallo-hydrolase/oxidoreductase"/>
    <property type="match status" value="1"/>
</dbReference>
<name>A0A9P4MCU4_9PEZI</name>
<dbReference type="CDD" id="cd07710">
    <property type="entry name" value="arylsulfatase_Sdsa1-like_MBL-fold"/>
    <property type="match status" value="1"/>
</dbReference>
<dbReference type="Gene3D" id="3.60.15.30">
    <property type="entry name" value="Metallo-beta-lactamase domain"/>
    <property type="match status" value="1"/>
</dbReference>
<dbReference type="GO" id="GO:0018741">
    <property type="term" value="F:linear primary-alkylsulfatase activity"/>
    <property type="evidence" value="ECO:0007669"/>
    <property type="project" value="InterPro"/>
</dbReference>
<dbReference type="SUPFAM" id="SSF55718">
    <property type="entry name" value="SCP-like"/>
    <property type="match status" value="1"/>
</dbReference>
<dbReference type="InterPro" id="IPR052195">
    <property type="entry name" value="Bact_Alkyl/Aryl-Sulfatase"/>
</dbReference>
<evidence type="ECO:0000256" key="1">
    <source>
        <dbReference type="ARBA" id="ARBA00022723"/>
    </source>
</evidence>
<organism evidence="6 7">
    <name type="scientific">Rhizodiscina lignyota</name>
    <dbReference type="NCBI Taxonomy" id="1504668"/>
    <lineage>
        <taxon>Eukaryota</taxon>
        <taxon>Fungi</taxon>
        <taxon>Dikarya</taxon>
        <taxon>Ascomycota</taxon>
        <taxon>Pezizomycotina</taxon>
        <taxon>Dothideomycetes</taxon>
        <taxon>Pleosporomycetidae</taxon>
        <taxon>Aulographales</taxon>
        <taxon>Rhizodiscinaceae</taxon>
        <taxon>Rhizodiscina</taxon>
    </lineage>
</organism>
<gene>
    <name evidence="6" type="ORF">NA57DRAFT_37397</name>
</gene>
<evidence type="ECO:0000313" key="6">
    <source>
        <dbReference type="EMBL" id="KAF2101004.1"/>
    </source>
</evidence>
<evidence type="ECO:0000256" key="3">
    <source>
        <dbReference type="ARBA" id="ARBA00022833"/>
    </source>
</evidence>
<comment type="caution">
    <text evidence="6">The sequence shown here is derived from an EMBL/GenBank/DDBJ whole genome shotgun (WGS) entry which is preliminary data.</text>
</comment>
<dbReference type="GO" id="GO:0046872">
    <property type="term" value="F:metal ion binding"/>
    <property type="evidence" value="ECO:0007669"/>
    <property type="project" value="UniProtKB-KW"/>
</dbReference>
<keyword evidence="7" id="KW-1185">Reference proteome</keyword>
<comment type="similarity">
    <text evidence="4">Belongs to the metallo-beta-lactamase superfamily. Type III sulfatase family.</text>
</comment>
<dbReference type="Pfam" id="PF14864">
    <property type="entry name" value="Alkyl_sulf_C"/>
    <property type="match status" value="1"/>
</dbReference>
<dbReference type="GO" id="GO:0046983">
    <property type="term" value="F:protein dimerization activity"/>
    <property type="evidence" value="ECO:0007669"/>
    <property type="project" value="InterPro"/>
</dbReference>
<dbReference type="InterPro" id="IPR044097">
    <property type="entry name" value="Bds1/SdsA1_MBL-fold"/>
</dbReference>
<dbReference type="OrthoDB" id="449487at2759"/>
<dbReference type="InterPro" id="IPR036866">
    <property type="entry name" value="RibonucZ/Hydroxyglut_hydro"/>
</dbReference>
<evidence type="ECO:0000259" key="5">
    <source>
        <dbReference type="SMART" id="SM00849"/>
    </source>
</evidence>
<protein>
    <submittedName>
        <fullName evidence="6">Beta-lactamase-like protein</fullName>
    </submittedName>
</protein>
<keyword evidence="1" id="KW-0479">Metal-binding</keyword>
<dbReference type="Pfam" id="PF00753">
    <property type="entry name" value="Lactamase_B"/>
    <property type="match status" value="1"/>
</dbReference>
<sequence length="614" mass="68181">MSQNSLNFDDTTDFENATRGCIGKLEPCIVKSSNGRVVWNNEDYNFLQAECPPTAQRSLWRQGQLAAKHGLFEVTQGVYQVRGLDISNMTIIEGAEGVVIVDPLISVECAEAALSLYRKHRGARQVSGLIYTHSHVDHFGGAAGILRGGVENVDRVPIIAPEGFMKEVMSENVTAGPAMLRRAAYMYGSLIPRGPNGQIGCGLGQAASSGMNSIVPPTRDITHTGEELVIDGIQFVFQLTPDTEAPAELNFYLPQRRALCIAECATHCLHNVLTLRGALVRDARRWSRYLDEAISLFGRDVDVLFAGHHWPTWGRKEVIKLIGEQRDLYAYLHDQTVRMMNAGMTGTEIAEVLELPPTLKRAWHAQGYYGSVSHNVKAIYQRYMGWFDGNPARLWEHPPKEAAERYVECMGGIDEVIRKAETYTAKGDLRFAATLLGHAVTIQPADKNARMALAAVYEQLGYGSENATWRNFYLSGAQDLRAGPTKPMSRNAGLSKLSPHLQVDQLLDALCVQLDGQRAGEQSLCINVEITEEERRWRLRLANGAFTYRSTSELSEPAEPARFSFTVRNRREFIDVITLKRDLRDVDKSGDETLLPTLSSLFGMQMPSAPASHI</sequence>
<dbReference type="InterPro" id="IPR001279">
    <property type="entry name" value="Metallo-B-lactamas"/>
</dbReference>
<dbReference type="GO" id="GO:0018909">
    <property type="term" value="P:dodecyl sulfate metabolic process"/>
    <property type="evidence" value="ECO:0007669"/>
    <property type="project" value="InterPro"/>
</dbReference>
<dbReference type="Pfam" id="PF14863">
    <property type="entry name" value="Alkyl_sulf_dimr"/>
    <property type="match status" value="1"/>
</dbReference>
<accession>A0A9P4MCU4</accession>
<evidence type="ECO:0000256" key="4">
    <source>
        <dbReference type="ARBA" id="ARBA00033751"/>
    </source>
</evidence>
<dbReference type="PANTHER" id="PTHR43223:SF1">
    <property type="entry name" value="ALKYL_ARYL-SULFATASE BDS1"/>
    <property type="match status" value="1"/>
</dbReference>
<dbReference type="InterPro" id="IPR029229">
    <property type="entry name" value="Alkyl_sulf_C"/>
</dbReference>
<dbReference type="InterPro" id="IPR029228">
    <property type="entry name" value="Alkyl_sulf_dimr"/>
</dbReference>
<reference evidence="6" key="1">
    <citation type="journal article" date="2020" name="Stud. Mycol.">
        <title>101 Dothideomycetes genomes: a test case for predicting lifestyles and emergence of pathogens.</title>
        <authorList>
            <person name="Haridas S."/>
            <person name="Albert R."/>
            <person name="Binder M."/>
            <person name="Bloem J."/>
            <person name="Labutti K."/>
            <person name="Salamov A."/>
            <person name="Andreopoulos B."/>
            <person name="Baker S."/>
            <person name="Barry K."/>
            <person name="Bills G."/>
            <person name="Bluhm B."/>
            <person name="Cannon C."/>
            <person name="Castanera R."/>
            <person name="Culley D."/>
            <person name="Daum C."/>
            <person name="Ezra D."/>
            <person name="Gonzalez J."/>
            <person name="Henrissat B."/>
            <person name="Kuo A."/>
            <person name="Liang C."/>
            <person name="Lipzen A."/>
            <person name="Lutzoni F."/>
            <person name="Magnuson J."/>
            <person name="Mondo S."/>
            <person name="Nolan M."/>
            <person name="Ohm R."/>
            <person name="Pangilinan J."/>
            <person name="Park H.-J."/>
            <person name="Ramirez L."/>
            <person name="Alfaro M."/>
            <person name="Sun H."/>
            <person name="Tritt A."/>
            <person name="Yoshinaga Y."/>
            <person name="Zwiers L.-H."/>
            <person name="Turgeon B."/>
            <person name="Goodwin S."/>
            <person name="Spatafora J."/>
            <person name="Crous P."/>
            <person name="Grigoriev I."/>
        </authorList>
    </citation>
    <scope>NUCLEOTIDE SEQUENCE</scope>
    <source>
        <strain evidence="6">CBS 133067</strain>
    </source>
</reference>
<dbReference type="InterPro" id="IPR036527">
    <property type="entry name" value="SCP2_sterol-bd_dom_sf"/>
</dbReference>
<dbReference type="Gene3D" id="1.25.40.880">
    <property type="entry name" value="Alkyl sulfatase, dimerisation domain"/>
    <property type="match status" value="1"/>
</dbReference>
<feature type="domain" description="Metallo-beta-lactamase" evidence="5">
    <location>
        <begin position="86"/>
        <end position="308"/>
    </location>
</feature>
<keyword evidence="3" id="KW-0862">Zinc</keyword>
<proteinExistence type="inferred from homology"/>
<evidence type="ECO:0000256" key="2">
    <source>
        <dbReference type="ARBA" id="ARBA00022801"/>
    </source>
</evidence>
<evidence type="ECO:0000313" key="7">
    <source>
        <dbReference type="Proteomes" id="UP000799772"/>
    </source>
</evidence>
<dbReference type="EMBL" id="ML978124">
    <property type="protein sequence ID" value="KAF2101004.1"/>
    <property type="molecule type" value="Genomic_DNA"/>
</dbReference>